<organism evidence="1 2">
    <name type="scientific">Prochlorococcus marinus subsp. pastoris (strain CCMP1986 / NIES-2087 / MED4)</name>
    <dbReference type="NCBI Taxonomy" id="59919"/>
    <lineage>
        <taxon>Bacteria</taxon>
        <taxon>Bacillati</taxon>
        <taxon>Cyanobacteriota</taxon>
        <taxon>Cyanophyceae</taxon>
        <taxon>Synechococcales</taxon>
        <taxon>Prochlorococcaceae</taxon>
        <taxon>Prochlorococcus</taxon>
    </lineage>
</organism>
<dbReference type="RefSeq" id="WP_011132628.1">
    <property type="nucleotide sequence ID" value="NC_005072.1"/>
</dbReference>
<sequence length="105" mass="12250">MQMYLADCQFPDIDNQVKAYKLFVEAWENGEMAKADKTANFEMLFRVHAPGEGRVVCLCKAYSDKEVFEHFAPWRAKFGIHMEFTPVTSCQNIVDYHKDLFKSMN</sequence>
<dbReference type="STRING" id="59919.PMM0996"/>
<dbReference type="KEGG" id="pmm:PMM0996"/>
<dbReference type="InterPro" id="IPR021734">
    <property type="entry name" value="DUF3303"/>
</dbReference>
<evidence type="ECO:0000313" key="2">
    <source>
        <dbReference type="Proteomes" id="UP000001026"/>
    </source>
</evidence>
<proteinExistence type="predicted"/>
<dbReference type="HOGENOM" id="CLU_158026_0_0_3"/>
<dbReference type="eggNOG" id="ENOG5030S2T">
    <property type="taxonomic scope" value="Bacteria"/>
</dbReference>
<gene>
    <name evidence="1" type="ordered locus">PMM0996</name>
</gene>
<evidence type="ECO:0000313" key="1">
    <source>
        <dbReference type="EMBL" id="CAE19455.1"/>
    </source>
</evidence>
<dbReference type="EMBL" id="BX548174">
    <property type="protein sequence ID" value="CAE19455.1"/>
    <property type="molecule type" value="Genomic_DNA"/>
</dbReference>
<dbReference type="OrthoDB" id="540468at2"/>
<protein>
    <recommendedName>
        <fullName evidence="3">DUF3303 domain-containing protein</fullName>
    </recommendedName>
</protein>
<dbReference type="Proteomes" id="UP000001026">
    <property type="component" value="Chromosome"/>
</dbReference>
<accession>Q7V186</accession>
<evidence type="ECO:0008006" key="3">
    <source>
        <dbReference type="Google" id="ProtNLM"/>
    </source>
</evidence>
<dbReference type="AlphaFoldDB" id="Q7V186"/>
<reference evidence="1 2" key="1">
    <citation type="journal article" date="2003" name="Nature">
        <title>Genome divergence in two Prochlorococcus ecotypes reflects oceanic niche differentiation.</title>
        <authorList>
            <person name="Rocap G."/>
            <person name="Larimer F.W."/>
            <person name="Lamerdin J.E."/>
            <person name="Malfatti S."/>
            <person name="Chain P."/>
            <person name="Ahlgren N.A."/>
            <person name="Arellano A."/>
            <person name="Coleman M."/>
            <person name="Hauser L."/>
            <person name="Hess W.R."/>
            <person name="Johnson Z.I."/>
            <person name="Land M.L."/>
            <person name="Lindell D."/>
            <person name="Post A.F."/>
            <person name="Regala W."/>
            <person name="Shah M."/>
            <person name="Shaw S.L."/>
            <person name="Steglich C."/>
            <person name="Sullivan M.B."/>
            <person name="Ting C.S."/>
            <person name="Tolonen A."/>
            <person name="Webb E.A."/>
            <person name="Zinser E.R."/>
            <person name="Chisholm S.W."/>
        </authorList>
    </citation>
    <scope>NUCLEOTIDE SEQUENCE [LARGE SCALE GENOMIC DNA]</scope>
    <source>
        <strain evidence="2">CCMP1986 / NIES-2087 / MED4</strain>
    </source>
</reference>
<name>Q7V186_PROMP</name>
<dbReference type="Pfam" id="PF11746">
    <property type="entry name" value="DUF3303"/>
    <property type="match status" value="1"/>
</dbReference>